<proteinExistence type="predicted"/>
<dbReference type="Proteomes" id="UP000450000">
    <property type="component" value="Unassembled WGS sequence"/>
</dbReference>
<sequence length="309" mass="34453">MATKNRTASATALSGSGYGALQRMNRDWEVLSRDPRAADRIVRWGEEDDQLAGVRTPQDVVERLVLLFRRGDWAGHDQALAALLRRATTDDFDGQVAWRVAVRIFLPKAILMAKTQLRPGVDWEVIFSTVLSALFEVVRTYPLARRPRAIFANLSMDTLMLAQSTLADDFDDRRELRKITRSLAPLAGDPQVPLIGTEAPDPLLQFELADLLAHAAELELVSQDEPELTDGDARTELLALVMWAVDIQALKVSDAQRITEYYLSTSLDPEQAFRTTRAMGAEGARLRQRASRAVRPLRDADLNGYLATV</sequence>
<keyword evidence="2" id="KW-1185">Reference proteome</keyword>
<dbReference type="RefSeq" id="WP_153469721.1">
    <property type="nucleotide sequence ID" value="NZ_WBOF01000004.1"/>
</dbReference>
<dbReference type="EMBL" id="WBOF01000004">
    <property type="protein sequence ID" value="MQS17218.1"/>
    <property type="molecule type" value="Genomic_DNA"/>
</dbReference>
<accession>A0A6N7L3T3</accession>
<reference evidence="1 2" key="1">
    <citation type="submission" date="2019-09" db="EMBL/GenBank/DDBJ databases">
        <title>Genome Sequences of Streptomyces kaniharaensis ATCC 21070.</title>
        <authorList>
            <person name="Zhu W."/>
            <person name="De Crecy-Lagard V."/>
            <person name="Richards N.G."/>
        </authorList>
    </citation>
    <scope>NUCLEOTIDE SEQUENCE [LARGE SCALE GENOMIC DNA]</scope>
    <source>
        <strain evidence="1 2">SF-557</strain>
    </source>
</reference>
<organism evidence="1 2">
    <name type="scientific">Streptomyces kaniharaensis</name>
    <dbReference type="NCBI Taxonomy" id="212423"/>
    <lineage>
        <taxon>Bacteria</taxon>
        <taxon>Bacillati</taxon>
        <taxon>Actinomycetota</taxon>
        <taxon>Actinomycetes</taxon>
        <taxon>Kitasatosporales</taxon>
        <taxon>Streptomycetaceae</taxon>
        <taxon>Streptomyces</taxon>
    </lineage>
</organism>
<comment type="caution">
    <text evidence="1">The sequence shown here is derived from an EMBL/GenBank/DDBJ whole genome shotgun (WGS) entry which is preliminary data.</text>
</comment>
<evidence type="ECO:0000313" key="2">
    <source>
        <dbReference type="Proteomes" id="UP000450000"/>
    </source>
</evidence>
<dbReference type="OrthoDB" id="5143780at2"/>
<protein>
    <submittedName>
        <fullName evidence="1">Uncharacterized protein</fullName>
    </submittedName>
</protein>
<dbReference type="AlphaFoldDB" id="A0A6N7L3T3"/>
<evidence type="ECO:0000313" key="1">
    <source>
        <dbReference type="EMBL" id="MQS17218.1"/>
    </source>
</evidence>
<gene>
    <name evidence="1" type="ORF">F7Q99_34830</name>
</gene>
<name>A0A6N7L3T3_9ACTN</name>